<evidence type="ECO:0000313" key="1">
    <source>
        <dbReference type="EMBL" id="KAI0299104.1"/>
    </source>
</evidence>
<dbReference type="Proteomes" id="UP001203297">
    <property type="component" value="Unassembled WGS sequence"/>
</dbReference>
<keyword evidence="2" id="KW-1185">Reference proteome</keyword>
<comment type="caution">
    <text evidence="1">The sequence shown here is derived from an EMBL/GenBank/DDBJ whole genome shotgun (WGS) entry which is preliminary data.</text>
</comment>
<evidence type="ECO:0000313" key="2">
    <source>
        <dbReference type="Proteomes" id="UP001203297"/>
    </source>
</evidence>
<reference evidence="1" key="1">
    <citation type="journal article" date="2022" name="New Phytol.">
        <title>Evolutionary transition to the ectomycorrhizal habit in the genomes of a hyperdiverse lineage of mushroom-forming fungi.</title>
        <authorList>
            <person name="Looney B."/>
            <person name="Miyauchi S."/>
            <person name="Morin E."/>
            <person name="Drula E."/>
            <person name="Courty P.E."/>
            <person name="Kohler A."/>
            <person name="Kuo A."/>
            <person name="LaButti K."/>
            <person name="Pangilinan J."/>
            <person name="Lipzen A."/>
            <person name="Riley R."/>
            <person name="Andreopoulos W."/>
            <person name="He G."/>
            <person name="Johnson J."/>
            <person name="Nolan M."/>
            <person name="Tritt A."/>
            <person name="Barry K.W."/>
            <person name="Grigoriev I.V."/>
            <person name="Nagy L.G."/>
            <person name="Hibbett D."/>
            <person name="Henrissat B."/>
            <person name="Matheny P.B."/>
            <person name="Labbe J."/>
            <person name="Martin F.M."/>
        </authorList>
    </citation>
    <scope>NUCLEOTIDE SEQUENCE</scope>
    <source>
        <strain evidence="1">BPL690</strain>
    </source>
</reference>
<gene>
    <name evidence="1" type="ORF">B0F90DRAFT_1729112</name>
</gene>
<accession>A0AAD4M4C0</accession>
<dbReference type="EMBL" id="WTXG01000024">
    <property type="protein sequence ID" value="KAI0299104.1"/>
    <property type="molecule type" value="Genomic_DNA"/>
</dbReference>
<sequence>MGKGPVVIQFKKGNFVNSSSSKPKKQLDPPTTTTTSCCVFYEGEKNEQRDYSNISIAPSFSPPATQTRLSNPKMICVCGVDWSPPGPLE</sequence>
<dbReference type="AlphaFoldDB" id="A0AAD4M4C0"/>
<protein>
    <submittedName>
        <fullName evidence="1">Uncharacterized protein</fullName>
    </submittedName>
</protein>
<name>A0AAD4M4C0_9AGAM</name>
<proteinExistence type="predicted"/>
<organism evidence="1 2">
    <name type="scientific">Multifurca ochricompacta</name>
    <dbReference type="NCBI Taxonomy" id="376703"/>
    <lineage>
        <taxon>Eukaryota</taxon>
        <taxon>Fungi</taxon>
        <taxon>Dikarya</taxon>
        <taxon>Basidiomycota</taxon>
        <taxon>Agaricomycotina</taxon>
        <taxon>Agaricomycetes</taxon>
        <taxon>Russulales</taxon>
        <taxon>Russulaceae</taxon>
        <taxon>Multifurca</taxon>
    </lineage>
</organism>